<keyword evidence="2 3" id="KW-0342">GTP-binding</keyword>
<dbReference type="InterPro" id="IPR005225">
    <property type="entry name" value="Small_GTP-bd"/>
</dbReference>
<name>A0A0L0G9F1_9EUKA</name>
<dbReference type="GO" id="GO:0034067">
    <property type="term" value="P:protein localization to Golgi apparatus"/>
    <property type="evidence" value="ECO:0007669"/>
    <property type="project" value="TreeGrafter"/>
</dbReference>
<feature type="binding site" evidence="3">
    <location>
        <position position="78"/>
    </location>
    <ligand>
        <name>GTP</name>
        <dbReference type="ChEBI" id="CHEBI:37565"/>
    </ligand>
</feature>
<dbReference type="Pfam" id="PF00025">
    <property type="entry name" value="Arf"/>
    <property type="match status" value="1"/>
</dbReference>
<dbReference type="STRING" id="667725.A0A0L0G9F1"/>
<dbReference type="GO" id="GO:0006886">
    <property type="term" value="P:intracellular protein transport"/>
    <property type="evidence" value="ECO:0007669"/>
    <property type="project" value="TreeGrafter"/>
</dbReference>
<keyword evidence="4" id="KW-0479">Metal-binding</keyword>
<dbReference type="AlphaFoldDB" id="A0A0L0G9F1"/>
<evidence type="ECO:0000313" key="6">
    <source>
        <dbReference type="Proteomes" id="UP000054560"/>
    </source>
</evidence>
<dbReference type="SMART" id="SM00175">
    <property type="entry name" value="RAB"/>
    <property type="match status" value="1"/>
</dbReference>
<dbReference type="SMART" id="SM00178">
    <property type="entry name" value="SAR"/>
    <property type="match status" value="1"/>
</dbReference>
<dbReference type="GO" id="GO:0003924">
    <property type="term" value="F:GTPase activity"/>
    <property type="evidence" value="ECO:0007669"/>
    <property type="project" value="InterPro"/>
</dbReference>
<dbReference type="eggNOG" id="KOG0076">
    <property type="taxonomic scope" value="Eukaryota"/>
</dbReference>
<dbReference type="NCBIfam" id="TIGR00231">
    <property type="entry name" value="small_GTP"/>
    <property type="match status" value="1"/>
</dbReference>
<protein>
    <recommendedName>
        <fullName evidence="7">ADP-ribosylation factor-related protein 1</fullName>
    </recommendedName>
</protein>
<dbReference type="InterPro" id="IPR027417">
    <property type="entry name" value="P-loop_NTPase"/>
</dbReference>
<proteinExistence type="predicted"/>
<dbReference type="GO" id="GO:0043001">
    <property type="term" value="P:Golgi to plasma membrane protein transport"/>
    <property type="evidence" value="ECO:0007669"/>
    <property type="project" value="TreeGrafter"/>
</dbReference>
<dbReference type="GeneID" id="25902804"/>
<keyword evidence="1 3" id="KW-0547">Nucleotide-binding</keyword>
<organism evidence="5 6">
    <name type="scientific">Sphaeroforma arctica JP610</name>
    <dbReference type="NCBI Taxonomy" id="667725"/>
    <lineage>
        <taxon>Eukaryota</taxon>
        <taxon>Ichthyosporea</taxon>
        <taxon>Ichthyophonida</taxon>
        <taxon>Sphaeroforma</taxon>
    </lineage>
</organism>
<dbReference type="EMBL" id="KQ241697">
    <property type="protein sequence ID" value="KNC85539.1"/>
    <property type="molecule type" value="Genomic_DNA"/>
</dbReference>
<dbReference type="GO" id="GO:0046872">
    <property type="term" value="F:metal ion binding"/>
    <property type="evidence" value="ECO:0007669"/>
    <property type="project" value="UniProtKB-KW"/>
</dbReference>
<feature type="binding site" evidence="3">
    <location>
        <begin position="24"/>
        <end position="31"/>
    </location>
    <ligand>
        <name>GTP</name>
        <dbReference type="ChEBI" id="CHEBI:37565"/>
    </ligand>
</feature>
<feature type="binding site" evidence="4">
    <location>
        <position position="31"/>
    </location>
    <ligand>
        <name>Mg(2+)</name>
        <dbReference type="ChEBI" id="CHEBI:18420"/>
    </ligand>
</feature>
<gene>
    <name evidence="5" type="ORF">SARC_02300</name>
</gene>
<dbReference type="PROSITE" id="PS51419">
    <property type="entry name" value="RAB"/>
    <property type="match status" value="1"/>
</dbReference>
<evidence type="ECO:0008006" key="7">
    <source>
        <dbReference type="Google" id="ProtNLM"/>
    </source>
</evidence>
<evidence type="ECO:0000313" key="5">
    <source>
        <dbReference type="EMBL" id="KNC85539.1"/>
    </source>
</evidence>
<evidence type="ECO:0000256" key="4">
    <source>
        <dbReference type="PIRSR" id="PIRSR606689-2"/>
    </source>
</evidence>
<evidence type="ECO:0000256" key="2">
    <source>
        <dbReference type="ARBA" id="ARBA00023134"/>
    </source>
</evidence>
<dbReference type="OrthoDB" id="414781at2759"/>
<dbReference type="SMART" id="SM00177">
    <property type="entry name" value="ARF"/>
    <property type="match status" value="1"/>
</dbReference>
<reference evidence="5 6" key="1">
    <citation type="submission" date="2011-02" db="EMBL/GenBank/DDBJ databases">
        <title>The Genome Sequence of Sphaeroforma arctica JP610.</title>
        <authorList>
            <consortium name="The Broad Institute Genome Sequencing Platform"/>
            <person name="Russ C."/>
            <person name="Cuomo C."/>
            <person name="Young S.K."/>
            <person name="Zeng Q."/>
            <person name="Gargeya S."/>
            <person name="Alvarado L."/>
            <person name="Berlin A."/>
            <person name="Chapman S.B."/>
            <person name="Chen Z."/>
            <person name="Freedman E."/>
            <person name="Gellesch M."/>
            <person name="Goldberg J."/>
            <person name="Griggs A."/>
            <person name="Gujja S."/>
            <person name="Heilman E."/>
            <person name="Heiman D."/>
            <person name="Howarth C."/>
            <person name="Mehta T."/>
            <person name="Neiman D."/>
            <person name="Pearson M."/>
            <person name="Roberts A."/>
            <person name="Saif S."/>
            <person name="Shea T."/>
            <person name="Shenoy N."/>
            <person name="Sisk P."/>
            <person name="Stolte C."/>
            <person name="Sykes S."/>
            <person name="White J."/>
            <person name="Yandava C."/>
            <person name="Burger G."/>
            <person name="Gray M.W."/>
            <person name="Holland P.W.H."/>
            <person name="King N."/>
            <person name="Lang F.B.F."/>
            <person name="Roger A.J."/>
            <person name="Ruiz-Trillo I."/>
            <person name="Haas B."/>
            <person name="Nusbaum C."/>
            <person name="Birren B."/>
        </authorList>
    </citation>
    <scope>NUCLEOTIDE SEQUENCE [LARGE SCALE GENOMIC DNA]</scope>
    <source>
        <strain evidence="5 6">JP610</strain>
    </source>
</reference>
<keyword evidence="6" id="KW-1185">Reference proteome</keyword>
<dbReference type="InterPro" id="IPR006689">
    <property type="entry name" value="Small_GTPase_ARF/SAR"/>
</dbReference>
<feature type="binding site" evidence="4">
    <location>
        <position position="56"/>
    </location>
    <ligand>
        <name>Mg(2+)</name>
        <dbReference type="ChEBI" id="CHEBI:18420"/>
    </ligand>
</feature>
<dbReference type="SMART" id="SM00173">
    <property type="entry name" value="RAS"/>
    <property type="match status" value="1"/>
</dbReference>
<evidence type="ECO:0000256" key="1">
    <source>
        <dbReference type="ARBA" id="ARBA00022741"/>
    </source>
</evidence>
<dbReference type="PANTHER" id="PTHR45909:SF1">
    <property type="entry name" value="ADP-RIBOSYLATION FACTOR-RELATED PROTEIN 1"/>
    <property type="match status" value="1"/>
</dbReference>
<dbReference type="Gene3D" id="3.40.50.300">
    <property type="entry name" value="P-loop containing nucleotide triphosphate hydrolases"/>
    <property type="match status" value="1"/>
</dbReference>
<dbReference type="PANTHER" id="PTHR45909">
    <property type="entry name" value="ADP-RIBOSYLATION FACTOR-RELATED PROTEIN 1"/>
    <property type="match status" value="1"/>
</dbReference>
<dbReference type="Proteomes" id="UP000054560">
    <property type="component" value="Unassembled WGS sequence"/>
</dbReference>
<dbReference type="GO" id="GO:0005794">
    <property type="term" value="C:Golgi apparatus"/>
    <property type="evidence" value="ECO:0007669"/>
    <property type="project" value="TreeGrafter"/>
</dbReference>
<accession>A0A0L0G9F1</accession>
<dbReference type="RefSeq" id="XP_014159441.1">
    <property type="nucleotide sequence ID" value="XM_014303966.1"/>
</dbReference>
<sequence>MYTLTKGSYKYLFQKDEYYVVVIGMDNAGKSTLVERFKATYNKNYRGFRPETITQTIGLNVARFGVSSVKLVLWDLGGQQDLHSIWEKYFAEAHGIIYVIDAADRQSLDQSRLAYNKMLQNADLADIPLLILVNKLDVPDPVPLADINAMFSTFASVIGDRPARVHPISAMTGDNCKEGVEWLVSCLKLNIRQPNQPSIS</sequence>
<dbReference type="SUPFAM" id="SSF52540">
    <property type="entry name" value="P-loop containing nucleoside triphosphate hydrolases"/>
    <property type="match status" value="1"/>
</dbReference>
<dbReference type="PRINTS" id="PR00449">
    <property type="entry name" value="RASTRNSFRMNG"/>
</dbReference>
<keyword evidence="4" id="KW-0460">Magnesium</keyword>
<evidence type="ECO:0000256" key="3">
    <source>
        <dbReference type="PIRSR" id="PIRSR606689-1"/>
    </source>
</evidence>
<dbReference type="GO" id="GO:0005525">
    <property type="term" value="F:GTP binding"/>
    <property type="evidence" value="ECO:0007669"/>
    <property type="project" value="UniProtKB-KW"/>
</dbReference>
<feature type="binding site" evidence="3">
    <location>
        <begin position="134"/>
        <end position="137"/>
    </location>
    <ligand>
        <name>GTP</name>
        <dbReference type="ChEBI" id="CHEBI:37565"/>
    </ligand>
</feature>
<dbReference type="PROSITE" id="PS51417">
    <property type="entry name" value="ARF"/>
    <property type="match status" value="1"/>
</dbReference>
<dbReference type="InterPro" id="IPR024156">
    <property type="entry name" value="Small_GTPase_ARF"/>
</dbReference>